<evidence type="ECO:0000313" key="2">
    <source>
        <dbReference type="Proteomes" id="UP000692954"/>
    </source>
</evidence>
<reference evidence="1" key="1">
    <citation type="submission" date="2021-01" db="EMBL/GenBank/DDBJ databases">
        <authorList>
            <consortium name="Genoscope - CEA"/>
            <person name="William W."/>
        </authorList>
    </citation>
    <scope>NUCLEOTIDE SEQUENCE</scope>
</reference>
<dbReference type="EMBL" id="CAJJDN010000046">
    <property type="protein sequence ID" value="CAD8084182.1"/>
    <property type="molecule type" value="Genomic_DNA"/>
</dbReference>
<name>A0A8S1MYB8_9CILI</name>
<dbReference type="Proteomes" id="UP000692954">
    <property type="component" value="Unassembled WGS sequence"/>
</dbReference>
<sequence>MLCYVHQKTMNQIIITTKQFPKYHLQLIFKNETNQLLLQKMPSAIIQFQINQKDSRQSNQNIFLQSRRLSQIQDVQVMQQNNNNYNIHHHQKLRGEILQ</sequence>
<gene>
    <name evidence="1" type="ORF">PSON_ATCC_30995.1.T0460119</name>
</gene>
<protein>
    <submittedName>
        <fullName evidence="1">Uncharacterized protein</fullName>
    </submittedName>
</protein>
<proteinExistence type="predicted"/>
<evidence type="ECO:0000313" key="1">
    <source>
        <dbReference type="EMBL" id="CAD8084182.1"/>
    </source>
</evidence>
<accession>A0A8S1MYB8</accession>
<comment type="caution">
    <text evidence="1">The sequence shown here is derived from an EMBL/GenBank/DDBJ whole genome shotgun (WGS) entry which is preliminary data.</text>
</comment>
<organism evidence="1 2">
    <name type="scientific">Paramecium sonneborni</name>
    <dbReference type="NCBI Taxonomy" id="65129"/>
    <lineage>
        <taxon>Eukaryota</taxon>
        <taxon>Sar</taxon>
        <taxon>Alveolata</taxon>
        <taxon>Ciliophora</taxon>
        <taxon>Intramacronucleata</taxon>
        <taxon>Oligohymenophorea</taxon>
        <taxon>Peniculida</taxon>
        <taxon>Parameciidae</taxon>
        <taxon>Paramecium</taxon>
    </lineage>
</organism>
<dbReference type="AlphaFoldDB" id="A0A8S1MYB8"/>
<keyword evidence="2" id="KW-1185">Reference proteome</keyword>